<evidence type="ECO:0000313" key="1">
    <source>
        <dbReference type="EMBL" id="JAD40954.1"/>
    </source>
</evidence>
<name>A0A0A8ZNH1_ARUDO</name>
<reference evidence="1" key="1">
    <citation type="submission" date="2014-09" db="EMBL/GenBank/DDBJ databases">
        <authorList>
            <person name="Magalhaes I.L.F."/>
            <person name="Oliveira U."/>
            <person name="Santos F.R."/>
            <person name="Vidigal T.H.D.A."/>
            <person name="Brescovit A.D."/>
            <person name="Santos A.J."/>
        </authorList>
    </citation>
    <scope>NUCLEOTIDE SEQUENCE</scope>
    <source>
        <tissue evidence="1">Shoot tissue taken approximately 20 cm above the soil surface</tissue>
    </source>
</reference>
<sequence length="26" mass="3008">MDHITGDPWVSRIQKGNVRRVEVSMP</sequence>
<accession>A0A0A8ZNH1</accession>
<proteinExistence type="predicted"/>
<protein>
    <submittedName>
        <fullName evidence="1">Uncharacterized protein</fullName>
    </submittedName>
</protein>
<dbReference type="EMBL" id="GBRH01256941">
    <property type="protein sequence ID" value="JAD40954.1"/>
    <property type="molecule type" value="Transcribed_RNA"/>
</dbReference>
<reference evidence="1" key="2">
    <citation type="journal article" date="2015" name="Data Brief">
        <title>Shoot transcriptome of the giant reed, Arundo donax.</title>
        <authorList>
            <person name="Barrero R.A."/>
            <person name="Guerrero F.D."/>
            <person name="Moolhuijzen P."/>
            <person name="Goolsby J.A."/>
            <person name="Tidwell J."/>
            <person name="Bellgard S.E."/>
            <person name="Bellgard M.I."/>
        </authorList>
    </citation>
    <scope>NUCLEOTIDE SEQUENCE</scope>
    <source>
        <tissue evidence="1">Shoot tissue taken approximately 20 cm above the soil surface</tissue>
    </source>
</reference>
<dbReference type="AlphaFoldDB" id="A0A0A8ZNH1"/>
<organism evidence="1">
    <name type="scientific">Arundo donax</name>
    <name type="common">Giant reed</name>
    <name type="synonym">Donax arundinaceus</name>
    <dbReference type="NCBI Taxonomy" id="35708"/>
    <lineage>
        <taxon>Eukaryota</taxon>
        <taxon>Viridiplantae</taxon>
        <taxon>Streptophyta</taxon>
        <taxon>Embryophyta</taxon>
        <taxon>Tracheophyta</taxon>
        <taxon>Spermatophyta</taxon>
        <taxon>Magnoliopsida</taxon>
        <taxon>Liliopsida</taxon>
        <taxon>Poales</taxon>
        <taxon>Poaceae</taxon>
        <taxon>PACMAD clade</taxon>
        <taxon>Arundinoideae</taxon>
        <taxon>Arundineae</taxon>
        <taxon>Arundo</taxon>
    </lineage>
</organism>